<dbReference type="Pfam" id="PF26071">
    <property type="entry name" value="DUF8028"/>
    <property type="match status" value="1"/>
</dbReference>
<keyword evidence="1" id="KW-0812">Transmembrane</keyword>
<protein>
    <submittedName>
        <fullName evidence="2">Uncharacterized protein</fullName>
    </submittedName>
</protein>
<reference evidence="2 3" key="1">
    <citation type="submission" date="2020-08" db="EMBL/GenBank/DDBJ databases">
        <authorList>
            <person name="Seo M.-J."/>
        </authorList>
    </citation>
    <scope>NUCLEOTIDE SEQUENCE [LARGE SCALE GENOMIC DNA]</scope>
    <source>
        <strain evidence="2 3">MBLA0160</strain>
    </source>
</reference>
<proteinExistence type="predicted"/>
<dbReference type="RefSeq" id="WP_185191375.1">
    <property type="nucleotide sequence ID" value="NZ_JACKXD010000001.1"/>
</dbReference>
<sequence length="92" mass="9669">MSSFSPPFDSDRARRVRELIRSPPAELSQPLAHLAAPLRFVAFWVAVALPFLYLPLLVGGLEGGQPAAFAALLAANAVALLVGHGYGAEADT</sequence>
<accession>A0A7J9SF29</accession>
<keyword evidence="1" id="KW-0472">Membrane</keyword>
<gene>
    <name evidence="2" type="ORF">H5V44_01535</name>
</gene>
<comment type="caution">
    <text evidence="2">The sequence shown here is derived from an EMBL/GenBank/DDBJ whole genome shotgun (WGS) entry which is preliminary data.</text>
</comment>
<evidence type="ECO:0000256" key="1">
    <source>
        <dbReference type="SAM" id="Phobius"/>
    </source>
</evidence>
<keyword evidence="3" id="KW-1185">Reference proteome</keyword>
<dbReference type="Proteomes" id="UP000546257">
    <property type="component" value="Unassembled WGS sequence"/>
</dbReference>
<dbReference type="AlphaFoldDB" id="A0A7J9SF29"/>
<evidence type="ECO:0000313" key="2">
    <source>
        <dbReference type="EMBL" id="MBB6644993.1"/>
    </source>
</evidence>
<feature type="transmembrane region" description="Helical" evidence="1">
    <location>
        <begin position="41"/>
        <end position="61"/>
    </location>
</feature>
<feature type="transmembrane region" description="Helical" evidence="1">
    <location>
        <begin position="68"/>
        <end position="87"/>
    </location>
</feature>
<keyword evidence="1" id="KW-1133">Transmembrane helix</keyword>
<dbReference type="EMBL" id="JACKXD010000001">
    <property type="protein sequence ID" value="MBB6644993.1"/>
    <property type="molecule type" value="Genomic_DNA"/>
</dbReference>
<name>A0A7J9SF29_9EURY</name>
<dbReference type="InterPro" id="IPR058341">
    <property type="entry name" value="DUF8028"/>
</dbReference>
<organism evidence="2 3">
    <name type="scientific">Halobellus ruber</name>
    <dbReference type="NCBI Taxonomy" id="2761102"/>
    <lineage>
        <taxon>Archaea</taxon>
        <taxon>Methanobacteriati</taxon>
        <taxon>Methanobacteriota</taxon>
        <taxon>Stenosarchaea group</taxon>
        <taxon>Halobacteria</taxon>
        <taxon>Halobacteriales</taxon>
        <taxon>Haloferacaceae</taxon>
        <taxon>Halobellus</taxon>
    </lineage>
</organism>
<evidence type="ECO:0000313" key="3">
    <source>
        <dbReference type="Proteomes" id="UP000546257"/>
    </source>
</evidence>